<evidence type="ECO:0000259" key="4">
    <source>
        <dbReference type="SMART" id="SM00967"/>
    </source>
</evidence>
<sequence length="286" mass="30709">MSKSPWDHAKPKTGGGRERSAAAPGRPDRSPQQDADRRADGGPRRDAELRLYGWNACLAAFKRRPQDLRKVYLNASRMTDLRDVLAYCVEQRLGYRLVENDDLSRLTGSQHHEGLCFDVRWPTPLSLTRVLSQAAERCLLVWLDGVGNPHNLGAILRSAAHFGVQAVLSPSAAGVRLSGAAARVAEGGAEAVPLIGVDDLTGAWHLLKAEGFTSVATLPAGANSLFKQALPARTVLVLGAEQAGVGAETLQYCELHLAIPGSGQVESLNVASAAAVFFAEWCRRWG</sequence>
<dbReference type="SUPFAM" id="SSF55315">
    <property type="entry name" value="L30e-like"/>
    <property type="match status" value="1"/>
</dbReference>
<dbReference type="InterPro" id="IPR029026">
    <property type="entry name" value="tRNA_m1G_MTases_N"/>
</dbReference>
<keyword evidence="6" id="KW-1185">Reference proteome</keyword>
<comment type="caution">
    <text evidence="5">The sequence shown here is derived from an EMBL/GenBank/DDBJ whole genome shotgun (WGS) entry which is preliminary data.</text>
</comment>
<evidence type="ECO:0000256" key="1">
    <source>
        <dbReference type="ARBA" id="ARBA00022603"/>
    </source>
</evidence>
<dbReference type="InterPro" id="IPR029028">
    <property type="entry name" value="Alpha/beta_knot_MTases"/>
</dbReference>
<protein>
    <submittedName>
        <fullName evidence="5">rRNA methyltransferase</fullName>
    </submittedName>
</protein>
<evidence type="ECO:0000313" key="5">
    <source>
        <dbReference type="EMBL" id="MBD8524200.1"/>
    </source>
</evidence>
<dbReference type="GO" id="GO:0008173">
    <property type="term" value="F:RNA methyltransferase activity"/>
    <property type="evidence" value="ECO:0007669"/>
    <property type="project" value="InterPro"/>
</dbReference>
<dbReference type="AlphaFoldDB" id="A0AAW3ZGV4"/>
<dbReference type="GO" id="GO:0003723">
    <property type="term" value="F:RNA binding"/>
    <property type="evidence" value="ECO:0007669"/>
    <property type="project" value="InterPro"/>
</dbReference>
<evidence type="ECO:0000256" key="3">
    <source>
        <dbReference type="SAM" id="MobiDB-lite"/>
    </source>
</evidence>
<dbReference type="SMART" id="SM00967">
    <property type="entry name" value="SpoU_sub_bind"/>
    <property type="match status" value="1"/>
</dbReference>
<organism evidence="5 6">
    <name type="scientific">Pseudomarimonas arenosa</name>
    <dbReference type="NCBI Taxonomy" id="2774145"/>
    <lineage>
        <taxon>Bacteria</taxon>
        <taxon>Pseudomonadati</taxon>
        <taxon>Pseudomonadota</taxon>
        <taxon>Gammaproteobacteria</taxon>
        <taxon>Lysobacterales</taxon>
        <taxon>Lysobacteraceae</taxon>
        <taxon>Pseudomarimonas</taxon>
    </lineage>
</organism>
<dbReference type="Pfam" id="PF00588">
    <property type="entry name" value="SpoU_methylase"/>
    <property type="match status" value="1"/>
</dbReference>
<dbReference type="EMBL" id="JACYTR010000001">
    <property type="protein sequence ID" value="MBD8524200.1"/>
    <property type="molecule type" value="Genomic_DNA"/>
</dbReference>
<proteinExistence type="predicted"/>
<dbReference type="InterPro" id="IPR004441">
    <property type="entry name" value="rRNA_MeTrfase_TrmH"/>
</dbReference>
<evidence type="ECO:0000313" key="6">
    <source>
        <dbReference type="Proteomes" id="UP000613768"/>
    </source>
</evidence>
<dbReference type="PANTHER" id="PTHR46429">
    <property type="entry name" value="23S RRNA (GUANOSINE-2'-O-)-METHYLTRANSFERASE RLMB"/>
    <property type="match status" value="1"/>
</dbReference>
<dbReference type="Gene3D" id="3.30.1330.30">
    <property type="match status" value="1"/>
</dbReference>
<reference evidence="5 6" key="1">
    <citation type="submission" date="2020-09" db="EMBL/GenBank/DDBJ databases">
        <title>Pseudoxanthomonas sp. CAU 1598 isolated from sand of Yaerae Beach.</title>
        <authorList>
            <person name="Kim W."/>
        </authorList>
    </citation>
    <scope>NUCLEOTIDE SEQUENCE [LARGE SCALE GENOMIC DNA]</scope>
    <source>
        <strain evidence="5 6">CAU 1598</strain>
    </source>
</reference>
<dbReference type="GO" id="GO:0005829">
    <property type="term" value="C:cytosol"/>
    <property type="evidence" value="ECO:0007669"/>
    <property type="project" value="TreeGrafter"/>
</dbReference>
<dbReference type="RefSeq" id="WP_192027546.1">
    <property type="nucleotide sequence ID" value="NZ_JACYTR010000001.1"/>
</dbReference>
<keyword evidence="1 5" id="KW-0489">Methyltransferase</keyword>
<dbReference type="GO" id="GO:0006396">
    <property type="term" value="P:RNA processing"/>
    <property type="evidence" value="ECO:0007669"/>
    <property type="project" value="InterPro"/>
</dbReference>
<dbReference type="Gene3D" id="3.40.1280.10">
    <property type="match status" value="1"/>
</dbReference>
<dbReference type="InterPro" id="IPR029064">
    <property type="entry name" value="Ribosomal_eL30-like_sf"/>
</dbReference>
<dbReference type="SUPFAM" id="SSF75217">
    <property type="entry name" value="alpha/beta knot"/>
    <property type="match status" value="1"/>
</dbReference>
<dbReference type="PANTHER" id="PTHR46429:SF2">
    <property type="entry name" value="TRNA_RRNA METHYLTRANSFERASE"/>
    <property type="match status" value="1"/>
</dbReference>
<feature type="region of interest" description="Disordered" evidence="3">
    <location>
        <begin position="1"/>
        <end position="43"/>
    </location>
</feature>
<gene>
    <name evidence="5" type="ORF">IFO71_00445</name>
</gene>
<evidence type="ECO:0000256" key="2">
    <source>
        <dbReference type="ARBA" id="ARBA00022679"/>
    </source>
</evidence>
<dbReference type="Proteomes" id="UP000613768">
    <property type="component" value="Unassembled WGS sequence"/>
</dbReference>
<dbReference type="Pfam" id="PF08032">
    <property type="entry name" value="SpoU_sub_bind"/>
    <property type="match status" value="1"/>
</dbReference>
<dbReference type="InterPro" id="IPR001537">
    <property type="entry name" value="SpoU_MeTrfase"/>
</dbReference>
<feature type="domain" description="RNA 2-O ribose methyltransferase substrate binding" evidence="4">
    <location>
        <begin position="50"/>
        <end position="125"/>
    </location>
</feature>
<dbReference type="GO" id="GO:0032259">
    <property type="term" value="P:methylation"/>
    <property type="evidence" value="ECO:0007669"/>
    <property type="project" value="UniProtKB-KW"/>
</dbReference>
<name>A0AAW3ZGV4_9GAMM</name>
<accession>A0AAW3ZGV4</accession>
<dbReference type="InterPro" id="IPR013123">
    <property type="entry name" value="SpoU_subst-bd"/>
</dbReference>
<keyword evidence="2" id="KW-0808">Transferase</keyword>
<dbReference type="CDD" id="cd18095">
    <property type="entry name" value="SpoU-like_rRNA-MTase"/>
    <property type="match status" value="1"/>
</dbReference>